<name>A0A8S5N665_9CAUD</name>
<sequence length="187" mass="20600">MADIVQLKENGVVKYMKTHADAIDGVEGKLVKAVGNETVLGTKNFQDGVQIGGKVVTADRIWRTAYENWGEGFYCAASENRDLGEFSKISQVILLIGRYTGAGNDERYAYSEHSFNFPQTRLGTFFYQPLISYDGGSAASSIPEVALKKIKFANVSGRLRLQGDDYNSTNSRSKGYTVKAVYVLEKA</sequence>
<proteinExistence type="predicted"/>
<accession>A0A8S5N665</accession>
<dbReference type="EMBL" id="BK015069">
    <property type="protein sequence ID" value="DAD89792.1"/>
    <property type="molecule type" value="Genomic_DNA"/>
</dbReference>
<keyword evidence="1" id="KW-0675">Receptor</keyword>
<evidence type="ECO:0000313" key="1">
    <source>
        <dbReference type="EMBL" id="DAD89792.1"/>
    </source>
</evidence>
<reference evidence="1" key="1">
    <citation type="journal article" date="2021" name="Proc. Natl. Acad. Sci. U.S.A.">
        <title>A Catalog of Tens of Thousands of Viruses from Human Metagenomes Reveals Hidden Associations with Chronic Diseases.</title>
        <authorList>
            <person name="Tisza M.J."/>
            <person name="Buck C.B."/>
        </authorList>
    </citation>
    <scope>NUCLEOTIDE SEQUENCE</scope>
    <source>
        <strain evidence="1">CtkRd7</strain>
    </source>
</reference>
<protein>
    <submittedName>
        <fullName evidence="1">Receptor binding protein</fullName>
    </submittedName>
</protein>
<organism evidence="1">
    <name type="scientific">Siphoviridae sp. ctkRd7</name>
    <dbReference type="NCBI Taxonomy" id="2826443"/>
    <lineage>
        <taxon>Viruses</taxon>
        <taxon>Duplodnaviria</taxon>
        <taxon>Heunggongvirae</taxon>
        <taxon>Uroviricota</taxon>
        <taxon>Caudoviricetes</taxon>
    </lineage>
</organism>